<gene>
    <name evidence="4" type="ORF">AArc1_2411</name>
</gene>
<dbReference type="Proteomes" id="UP000258707">
    <property type="component" value="Chromosome"/>
</dbReference>
<dbReference type="PROSITE" id="PS50975">
    <property type="entry name" value="ATP_GRASP"/>
    <property type="match status" value="1"/>
</dbReference>
<dbReference type="SUPFAM" id="SSF56059">
    <property type="entry name" value="Glutathione synthetase ATP-binding domain-like"/>
    <property type="match status" value="1"/>
</dbReference>
<reference evidence="5" key="1">
    <citation type="submission" date="2017-10" db="EMBL/GenBank/DDBJ databases">
        <title>Phenotypic and genomic properties of facultatively anaerobic sulfur-reducing natronoarchaea from hypersaline soda lakes.</title>
        <authorList>
            <person name="Sorokin D.Y."/>
            <person name="Kublanov I.V."/>
            <person name="Roman P."/>
            <person name="Sinninghe Damste J.S."/>
            <person name="Golyshin P.N."/>
            <person name="Rojo D."/>
            <person name="Ciordia S."/>
            <person name="Mena Md.C."/>
            <person name="Ferrer M."/>
            <person name="Messina E."/>
            <person name="Smedile F."/>
            <person name="La Spada G."/>
            <person name="La Cono V."/>
            <person name="Yakimov M.M."/>
        </authorList>
    </citation>
    <scope>NUCLEOTIDE SEQUENCE [LARGE SCALE GENOMIC DNA]</scope>
    <source>
        <strain evidence="5">AArc1</strain>
    </source>
</reference>
<dbReference type="Gene3D" id="3.40.50.20">
    <property type="match status" value="1"/>
</dbReference>
<evidence type="ECO:0000256" key="1">
    <source>
        <dbReference type="PROSITE-ProRule" id="PRU00409"/>
    </source>
</evidence>
<dbReference type="EMBL" id="CP024047">
    <property type="protein sequence ID" value="AXR78726.1"/>
    <property type="molecule type" value="Genomic_DNA"/>
</dbReference>
<protein>
    <submittedName>
        <fullName evidence="4">ATP-grasp enzyme</fullName>
    </submittedName>
</protein>
<dbReference type="AlphaFoldDB" id="A0A346PGT1"/>
<sequence>MSLWRFPYRDDGTGSQDRPETTKPRSARRAVLPGQRVPSPERSKRALDQQVIRMGNDEWTDRSFAVPACTAPSSTACLRSLGRRGIRGITLTDRGTAPAARSRYCDEAVRVPDPYENLLGFKSALESIAMRPDVATIIPVRDVDVYVLAKYKSDFAAHVATPWPDLETLRQVHDRVELFDIAEDAGVSTPDTRLLDEPTDWNREWIVKARYAILVDEYVDQYGPEQFDSPPKTEYLQPGIEPDYEVLERAMGHRPIVQEYVPTTDEYGFFALYDHGEPVATFQHRQIRGYSYAGGASSFRESIRIPELEETGRALLDELEWHGLAMVEFLRDDETGEFKLMEINPRFWSSLPFSIQAGADFPYYYWLLATDRKDHIDHEYEAGMAGHLLRGELLYLRSVLFEEYDLAEKPPLSQATGDIARTIVEHPRFDYASLDDPRPFIRDLWNAYDEYKHRGTIK</sequence>
<dbReference type="KEGG" id="nan:AArc1_2411"/>
<accession>A0A346PGT1</accession>
<name>A0A346PGT1_9EURY</name>
<feature type="region of interest" description="Disordered" evidence="2">
    <location>
        <begin position="1"/>
        <end position="45"/>
    </location>
</feature>
<dbReference type="GO" id="GO:0005524">
    <property type="term" value="F:ATP binding"/>
    <property type="evidence" value="ECO:0007669"/>
    <property type="project" value="UniProtKB-UniRule"/>
</dbReference>
<feature type="domain" description="ATP-grasp" evidence="3">
    <location>
        <begin position="179"/>
        <end position="370"/>
    </location>
</feature>
<organism evidence="4 5">
    <name type="scientific">Natrarchaeobaculum sulfurireducens</name>
    <dbReference type="NCBI Taxonomy" id="2044521"/>
    <lineage>
        <taxon>Archaea</taxon>
        <taxon>Methanobacteriati</taxon>
        <taxon>Methanobacteriota</taxon>
        <taxon>Stenosarchaea group</taxon>
        <taxon>Halobacteria</taxon>
        <taxon>Halobacteriales</taxon>
        <taxon>Natrialbaceae</taxon>
        <taxon>Natrarchaeobaculum</taxon>
    </lineage>
</organism>
<evidence type="ECO:0000313" key="4">
    <source>
        <dbReference type="EMBL" id="AXR78726.1"/>
    </source>
</evidence>
<evidence type="ECO:0000259" key="3">
    <source>
        <dbReference type="PROSITE" id="PS50975"/>
    </source>
</evidence>
<evidence type="ECO:0000313" key="5">
    <source>
        <dbReference type="Proteomes" id="UP000258707"/>
    </source>
</evidence>
<keyword evidence="1" id="KW-0067">ATP-binding</keyword>
<proteinExistence type="predicted"/>
<evidence type="ECO:0000256" key="2">
    <source>
        <dbReference type="SAM" id="MobiDB-lite"/>
    </source>
</evidence>
<feature type="compositionally biased region" description="Basic and acidic residues" evidence="2">
    <location>
        <begin position="7"/>
        <end position="23"/>
    </location>
</feature>
<dbReference type="Gene3D" id="3.30.470.20">
    <property type="entry name" value="ATP-grasp fold, B domain"/>
    <property type="match status" value="1"/>
</dbReference>
<dbReference type="InterPro" id="IPR011761">
    <property type="entry name" value="ATP-grasp"/>
</dbReference>
<keyword evidence="1" id="KW-0547">Nucleotide-binding</keyword>
<dbReference type="GO" id="GO:0046872">
    <property type="term" value="F:metal ion binding"/>
    <property type="evidence" value="ECO:0007669"/>
    <property type="project" value="InterPro"/>
</dbReference>